<evidence type="ECO:0000313" key="3">
    <source>
        <dbReference type="EMBL" id="TXT15866.1"/>
    </source>
</evidence>
<feature type="region of interest" description="Disordered" evidence="1">
    <location>
        <begin position="17"/>
        <end position="73"/>
    </location>
</feature>
<dbReference type="Pfam" id="PF03031">
    <property type="entry name" value="NIF"/>
    <property type="match status" value="1"/>
</dbReference>
<dbReference type="Proteomes" id="UP000473826">
    <property type="component" value="Unassembled WGS sequence"/>
</dbReference>
<dbReference type="SUPFAM" id="SSF56784">
    <property type="entry name" value="HAD-like"/>
    <property type="match status" value="1"/>
</dbReference>
<dbReference type="InterPro" id="IPR050365">
    <property type="entry name" value="TIM50"/>
</dbReference>
<sequence length="319" mass="34210">MGIGVAGLASSIAAAASAAAGGGLSSDEGELSGSDAEASDREWVDPVTRASETTSVTSVLPPDGEFRPRTPTDTTFSFRLRSAQSKETVSITGSLDPSLPQPGGAATVASILAPAQRRTTRLLPNPMATTLLDPSVPAVPHRSVTPTIPPVIRPHTPFHLQKTLILDLDETLIHSTSRPMGGGNTGTGLLGIPSGLSGRGRRRGEGHTVEVVLNGRSTTYHVYKRPYVDFFLKKVASWYTLVIYTASMPEYADPVIDWLDGGRGLFTKRLYRESCYLQQNGSYIKDLSLVEEDLGRVCFMDNSPISYSWNKGEWGGRGC</sequence>
<dbReference type="PROSITE" id="PS50969">
    <property type="entry name" value="FCP1"/>
    <property type="match status" value="1"/>
</dbReference>
<evidence type="ECO:0000256" key="1">
    <source>
        <dbReference type="SAM" id="MobiDB-lite"/>
    </source>
</evidence>
<dbReference type="AlphaFoldDB" id="A0A7D8ZB83"/>
<accession>A0A7D8ZB83</accession>
<dbReference type="OrthoDB" id="277011at2759"/>
<dbReference type="Gene3D" id="3.40.50.1000">
    <property type="entry name" value="HAD superfamily/HAD-like"/>
    <property type="match status" value="1"/>
</dbReference>
<dbReference type="EMBL" id="QKWK01000001">
    <property type="protein sequence ID" value="TXT15866.1"/>
    <property type="molecule type" value="Genomic_DNA"/>
</dbReference>
<dbReference type="InterPro" id="IPR011948">
    <property type="entry name" value="Dullard_phosphatase"/>
</dbReference>
<dbReference type="NCBIfam" id="TIGR02251">
    <property type="entry name" value="HIF-SF_euk"/>
    <property type="match status" value="1"/>
</dbReference>
<organism evidence="3 4">
    <name type="scientific">Vanrija humicola</name>
    <name type="common">Yeast</name>
    <name type="synonym">Cryptococcus humicola</name>
    <dbReference type="NCBI Taxonomy" id="5417"/>
    <lineage>
        <taxon>Eukaryota</taxon>
        <taxon>Fungi</taxon>
        <taxon>Dikarya</taxon>
        <taxon>Basidiomycota</taxon>
        <taxon>Agaricomycotina</taxon>
        <taxon>Tremellomycetes</taxon>
        <taxon>Trichosporonales</taxon>
        <taxon>Trichosporonaceae</taxon>
        <taxon>Vanrija</taxon>
    </lineage>
</organism>
<dbReference type="GO" id="GO:0016791">
    <property type="term" value="F:phosphatase activity"/>
    <property type="evidence" value="ECO:0007669"/>
    <property type="project" value="InterPro"/>
</dbReference>
<dbReference type="InterPro" id="IPR004274">
    <property type="entry name" value="FCP1_dom"/>
</dbReference>
<dbReference type="InterPro" id="IPR023214">
    <property type="entry name" value="HAD_sf"/>
</dbReference>
<gene>
    <name evidence="3" type="ORF">VHUM_00369</name>
</gene>
<feature type="domain" description="FCP1 homology" evidence="2">
    <location>
        <begin position="157"/>
        <end position="319"/>
    </location>
</feature>
<proteinExistence type="predicted"/>
<name>A0A7D8ZB83_VANHU</name>
<evidence type="ECO:0000313" key="4">
    <source>
        <dbReference type="Proteomes" id="UP000473826"/>
    </source>
</evidence>
<dbReference type="SMART" id="SM00577">
    <property type="entry name" value="CPDc"/>
    <property type="match status" value="1"/>
</dbReference>
<protein>
    <recommendedName>
        <fullName evidence="2">FCP1 homology domain-containing protein</fullName>
    </recommendedName>
</protein>
<dbReference type="PANTHER" id="PTHR12210">
    <property type="entry name" value="DULLARD PROTEIN PHOSPHATASE"/>
    <property type="match status" value="1"/>
</dbReference>
<comment type="caution">
    <text evidence="3">The sequence shown here is derived from an EMBL/GenBank/DDBJ whole genome shotgun (WGS) entry which is preliminary data.</text>
</comment>
<dbReference type="InterPro" id="IPR036412">
    <property type="entry name" value="HAD-like_sf"/>
</dbReference>
<evidence type="ECO:0000259" key="2">
    <source>
        <dbReference type="PROSITE" id="PS50969"/>
    </source>
</evidence>
<reference evidence="3 4" key="1">
    <citation type="journal article" date="2019" name="PLoS Genet.">
        <title>Convergent evolution of linked mating-type loci in basidiomycete fungi.</title>
        <authorList>
            <person name="Sun S."/>
            <person name="Coelho M.A."/>
            <person name="Heitman J."/>
            <person name="Nowrousian M."/>
        </authorList>
    </citation>
    <scope>NUCLEOTIDE SEQUENCE [LARGE SCALE GENOMIC DNA]</scope>
    <source>
        <strain evidence="3 4">CBS 4282</strain>
    </source>
</reference>
<dbReference type="CDD" id="cd07521">
    <property type="entry name" value="HAD_FCP1-like"/>
    <property type="match status" value="1"/>
</dbReference>
<keyword evidence="4" id="KW-1185">Reference proteome</keyword>